<keyword evidence="3" id="KW-0813">Transport</keyword>
<sequence length="377" mass="40325">MTRSAGLDPRRTAALVRKEALQVMRDPSSLAIAFVLPLVLLFLFGYGVSLDADDVRLAVVVENPTPDTAGFTATLANSPYFQVTELRSRQEAVPLLDRGAVRGIVVLGQRFSADYRAGAEAPVQVILDGADANTARLVQGYVQGVWSTWLTQEALRQGRSLAVPVVAEGHVRYNPQLRSRNFLIPGLIAIIMALIGTLLTALVVAREWERGTMESLMATRVGVGEILVGKLLPYFVLGMGGMALSVGLAVTLFQVPFRGSVAALVLVSAVFLLGALAMGLVISALTRNQFAAGQVAIVAAFLPAFMLSGFVFEISAMPLPIQALTTVVSARYFVSSLQTLFLAGTVWRVLLPDLLAMTAIAAVFLAIAVRSTRKRLD</sequence>
<dbReference type="GO" id="GO:0005886">
    <property type="term" value="C:plasma membrane"/>
    <property type="evidence" value="ECO:0007669"/>
    <property type="project" value="UniProtKB-SubCell"/>
</dbReference>
<evidence type="ECO:0000256" key="5">
    <source>
        <dbReference type="ARBA" id="ARBA00022692"/>
    </source>
</evidence>
<accession>A0A286GDN1</accession>
<reference evidence="10 11" key="1">
    <citation type="submission" date="2017-09" db="EMBL/GenBank/DDBJ databases">
        <authorList>
            <person name="Ehlers B."/>
            <person name="Leendertz F.H."/>
        </authorList>
    </citation>
    <scope>NUCLEOTIDE SEQUENCE [LARGE SCALE GENOMIC DNA]</scope>
    <source>
        <strain evidence="10 11">USBA 140</strain>
    </source>
</reference>
<feature type="transmembrane region" description="Helical" evidence="8">
    <location>
        <begin position="231"/>
        <end position="253"/>
    </location>
</feature>
<gene>
    <name evidence="10" type="ORF">SAMN05421508_103127</name>
</gene>
<evidence type="ECO:0000256" key="3">
    <source>
        <dbReference type="ARBA" id="ARBA00022448"/>
    </source>
</evidence>
<dbReference type="PANTHER" id="PTHR30294:SF29">
    <property type="entry name" value="MULTIDRUG ABC TRANSPORTER PERMEASE YBHS-RELATED"/>
    <property type="match status" value="1"/>
</dbReference>
<proteinExistence type="inferred from homology"/>
<keyword evidence="5 8" id="KW-0812">Transmembrane</keyword>
<keyword evidence="11" id="KW-1185">Reference proteome</keyword>
<feature type="transmembrane region" description="Helical" evidence="8">
    <location>
        <begin position="182"/>
        <end position="205"/>
    </location>
</feature>
<dbReference type="PROSITE" id="PS51012">
    <property type="entry name" value="ABC_TM2"/>
    <property type="match status" value="1"/>
</dbReference>
<dbReference type="Pfam" id="PF12698">
    <property type="entry name" value="ABC2_membrane_3"/>
    <property type="match status" value="1"/>
</dbReference>
<keyword evidence="7 8" id="KW-0472">Membrane</keyword>
<evidence type="ECO:0000256" key="2">
    <source>
        <dbReference type="ARBA" id="ARBA00007783"/>
    </source>
</evidence>
<evidence type="ECO:0000256" key="7">
    <source>
        <dbReference type="ARBA" id="ARBA00023136"/>
    </source>
</evidence>
<dbReference type="AlphaFoldDB" id="A0A286GDN1"/>
<feature type="transmembrane region" description="Helical" evidence="8">
    <location>
        <begin position="291"/>
        <end position="312"/>
    </location>
</feature>
<dbReference type="PANTHER" id="PTHR30294">
    <property type="entry name" value="MEMBRANE COMPONENT OF ABC TRANSPORTER YHHJ-RELATED"/>
    <property type="match status" value="1"/>
</dbReference>
<dbReference type="InterPro" id="IPR047817">
    <property type="entry name" value="ABC2_TM_bact-type"/>
</dbReference>
<feature type="transmembrane region" description="Helical" evidence="8">
    <location>
        <begin position="30"/>
        <end position="48"/>
    </location>
</feature>
<evidence type="ECO:0000313" key="11">
    <source>
        <dbReference type="Proteomes" id="UP000219621"/>
    </source>
</evidence>
<dbReference type="InterPro" id="IPR051449">
    <property type="entry name" value="ABC-2_transporter_component"/>
</dbReference>
<evidence type="ECO:0000259" key="9">
    <source>
        <dbReference type="PROSITE" id="PS51012"/>
    </source>
</evidence>
<dbReference type="GO" id="GO:0140359">
    <property type="term" value="F:ABC-type transporter activity"/>
    <property type="evidence" value="ECO:0007669"/>
    <property type="project" value="InterPro"/>
</dbReference>
<feature type="domain" description="ABC transmembrane type-2" evidence="9">
    <location>
        <begin position="148"/>
        <end position="375"/>
    </location>
</feature>
<evidence type="ECO:0000313" key="10">
    <source>
        <dbReference type="EMBL" id="SOD93610.1"/>
    </source>
</evidence>
<feature type="transmembrane region" description="Helical" evidence="8">
    <location>
        <begin position="324"/>
        <end position="343"/>
    </location>
</feature>
<feature type="transmembrane region" description="Helical" evidence="8">
    <location>
        <begin position="349"/>
        <end position="369"/>
    </location>
</feature>
<evidence type="ECO:0000256" key="6">
    <source>
        <dbReference type="ARBA" id="ARBA00022989"/>
    </source>
</evidence>
<dbReference type="Proteomes" id="UP000219621">
    <property type="component" value="Unassembled WGS sequence"/>
</dbReference>
<dbReference type="OrthoDB" id="9784671at2"/>
<organism evidence="10 11">
    <name type="scientific">Caenispirillum bisanense</name>
    <dbReference type="NCBI Taxonomy" id="414052"/>
    <lineage>
        <taxon>Bacteria</taxon>
        <taxon>Pseudomonadati</taxon>
        <taxon>Pseudomonadota</taxon>
        <taxon>Alphaproteobacteria</taxon>
        <taxon>Rhodospirillales</taxon>
        <taxon>Novispirillaceae</taxon>
        <taxon>Caenispirillum</taxon>
    </lineage>
</organism>
<dbReference type="EMBL" id="OCNJ01000003">
    <property type="protein sequence ID" value="SOD93610.1"/>
    <property type="molecule type" value="Genomic_DNA"/>
</dbReference>
<comment type="similarity">
    <text evidence="2">Belongs to the ABC-2 integral membrane protein family.</text>
</comment>
<dbReference type="RefSeq" id="WP_097278494.1">
    <property type="nucleotide sequence ID" value="NZ_OCNJ01000003.1"/>
</dbReference>
<name>A0A286GDN1_9PROT</name>
<comment type="subcellular location">
    <subcellularLocation>
        <location evidence="1">Cell membrane</location>
        <topology evidence="1">Multi-pass membrane protein</topology>
    </subcellularLocation>
</comment>
<feature type="transmembrane region" description="Helical" evidence="8">
    <location>
        <begin position="260"/>
        <end position="285"/>
    </location>
</feature>
<evidence type="ECO:0000256" key="4">
    <source>
        <dbReference type="ARBA" id="ARBA00022475"/>
    </source>
</evidence>
<dbReference type="InterPro" id="IPR013525">
    <property type="entry name" value="ABC2_TM"/>
</dbReference>
<evidence type="ECO:0000256" key="1">
    <source>
        <dbReference type="ARBA" id="ARBA00004651"/>
    </source>
</evidence>
<keyword evidence="4" id="KW-1003">Cell membrane</keyword>
<protein>
    <submittedName>
        <fullName evidence="10">ABC-2 type transport system permease protein</fullName>
    </submittedName>
</protein>
<keyword evidence="6 8" id="KW-1133">Transmembrane helix</keyword>
<evidence type="ECO:0000256" key="8">
    <source>
        <dbReference type="SAM" id="Phobius"/>
    </source>
</evidence>